<accession>A0A7W5CCS4</accession>
<gene>
    <name evidence="2" type="ORF">FHS16_005408</name>
</gene>
<protein>
    <submittedName>
        <fullName evidence="2">Uncharacterized protein</fullName>
    </submittedName>
</protein>
<name>A0A7W5CCS4_9BACL</name>
<dbReference type="EMBL" id="JACHXW010000023">
    <property type="protein sequence ID" value="MBB3155300.1"/>
    <property type="molecule type" value="Genomic_DNA"/>
</dbReference>
<evidence type="ECO:0000313" key="3">
    <source>
        <dbReference type="Proteomes" id="UP000518605"/>
    </source>
</evidence>
<evidence type="ECO:0000313" key="2">
    <source>
        <dbReference type="EMBL" id="MBB3155300.1"/>
    </source>
</evidence>
<comment type="caution">
    <text evidence="2">The sequence shown here is derived from an EMBL/GenBank/DDBJ whole genome shotgun (WGS) entry which is preliminary data.</text>
</comment>
<keyword evidence="3" id="KW-1185">Reference proteome</keyword>
<dbReference type="RefSeq" id="WP_183569862.1">
    <property type="nucleotide sequence ID" value="NZ_CBCSLB010000021.1"/>
</dbReference>
<evidence type="ECO:0000256" key="1">
    <source>
        <dbReference type="SAM" id="SignalP"/>
    </source>
</evidence>
<dbReference type="AlphaFoldDB" id="A0A7W5CCS4"/>
<dbReference type="Proteomes" id="UP000518605">
    <property type="component" value="Unassembled WGS sequence"/>
</dbReference>
<proteinExistence type="predicted"/>
<keyword evidence="1" id="KW-0732">Signal</keyword>
<reference evidence="2 3" key="1">
    <citation type="submission" date="2020-08" db="EMBL/GenBank/DDBJ databases">
        <title>Genomic Encyclopedia of Type Strains, Phase III (KMG-III): the genomes of soil and plant-associated and newly described type strains.</title>
        <authorList>
            <person name="Whitman W."/>
        </authorList>
    </citation>
    <scope>NUCLEOTIDE SEQUENCE [LARGE SCALE GENOMIC DNA]</scope>
    <source>
        <strain evidence="2 3">CECT 8234</strain>
    </source>
</reference>
<feature type="signal peptide" evidence="1">
    <location>
        <begin position="1"/>
        <end position="26"/>
    </location>
</feature>
<sequence>MKMIKSKVVAGVVVVGMVASMGTVFAATNAGTQLQGWYTTATNVVKTTISGDFANYYATSKTAHADAVGNLKGQAQRDIRDAGNAEIKNVNKAINDQVSEYTTQINTVQDAITGSMPAEYDAFVGTTNASANAAIDTIGVSNKKELNAAIKNHKNTYLNRQDEEAAKTKSAAVDALNAEIAATKSDLNALLAGESTTATTEIQTNLNNKIAALQAELVILTDAGVAEAEAAIAAKGLTLKTDALNELDAIVQAIQ</sequence>
<organism evidence="2 3">
    <name type="scientific">Paenibacillus endophyticus</name>
    <dbReference type="NCBI Taxonomy" id="1294268"/>
    <lineage>
        <taxon>Bacteria</taxon>
        <taxon>Bacillati</taxon>
        <taxon>Bacillota</taxon>
        <taxon>Bacilli</taxon>
        <taxon>Bacillales</taxon>
        <taxon>Paenibacillaceae</taxon>
        <taxon>Paenibacillus</taxon>
    </lineage>
</organism>
<feature type="chain" id="PRO_5031356479" evidence="1">
    <location>
        <begin position="27"/>
        <end position="255"/>
    </location>
</feature>